<evidence type="ECO:0000256" key="1">
    <source>
        <dbReference type="ARBA" id="ARBA00004434"/>
    </source>
</evidence>
<organism evidence="11 12">
    <name type="scientific">Aspergillus sclerotialis</name>
    <dbReference type="NCBI Taxonomy" id="2070753"/>
    <lineage>
        <taxon>Eukaryota</taxon>
        <taxon>Fungi</taxon>
        <taxon>Dikarya</taxon>
        <taxon>Ascomycota</taxon>
        <taxon>Pezizomycotina</taxon>
        <taxon>Eurotiomycetes</taxon>
        <taxon>Eurotiomycetidae</taxon>
        <taxon>Eurotiales</taxon>
        <taxon>Aspergillaceae</taxon>
        <taxon>Aspergillus</taxon>
        <taxon>Aspergillus subgen. Polypaecilum</taxon>
    </lineage>
</organism>
<accession>A0A3A2ZU37</accession>
<reference evidence="12" key="1">
    <citation type="submission" date="2017-02" db="EMBL/GenBank/DDBJ databases">
        <authorList>
            <person name="Tafer H."/>
            <person name="Lopandic K."/>
        </authorList>
    </citation>
    <scope>NUCLEOTIDE SEQUENCE [LARGE SCALE GENOMIC DNA]</scope>
    <source>
        <strain evidence="12">CBS 366.77</strain>
    </source>
</reference>
<dbReference type="InterPro" id="IPR033122">
    <property type="entry name" value="LETM1-like_RBD"/>
</dbReference>
<evidence type="ECO:0000313" key="12">
    <source>
        <dbReference type="Proteomes" id="UP000266188"/>
    </source>
</evidence>
<keyword evidence="6 9" id="KW-0472">Membrane</keyword>
<evidence type="ECO:0000256" key="6">
    <source>
        <dbReference type="ARBA" id="ARBA00023136"/>
    </source>
</evidence>
<gene>
    <name evidence="11" type="ORF">PHISCL_01002</name>
</gene>
<dbReference type="EMBL" id="MVGC01000017">
    <property type="protein sequence ID" value="RJE26678.1"/>
    <property type="molecule type" value="Genomic_DNA"/>
</dbReference>
<dbReference type="OrthoDB" id="73691at2759"/>
<dbReference type="Proteomes" id="UP000266188">
    <property type="component" value="Unassembled WGS sequence"/>
</dbReference>
<evidence type="ECO:0000256" key="2">
    <source>
        <dbReference type="ARBA" id="ARBA00022692"/>
    </source>
</evidence>
<evidence type="ECO:0000259" key="10">
    <source>
        <dbReference type="PROSITE" id="PS51758"/>
    </source>
</evidence>
<comment type="subcellular location">
    <subcellularLocation>
        <location evidence="1">Mitochondrion inner membrane</location>
        <topology evidence="1">Single-pass membrane protein</topology>
    </subcellularLocation>
</comment>
<evidence type="ECO:0000256" key="8">
    <source>
        <dbReference type="SAM" id="MobiDB-lite"/>
    </source>
</evidence>
<evidence type="ECO:0000256" key="5">
    <source>
        <dbReference type="ARBA" id="ARBA00023128"/>
    </source>
</evidence>
<dbReference type="PANTHER" id="PTHR14009">
    <property type="entry name" value="LEUCINE ZIPPER-EF-HAND CONTAINING TRANSMEMBRANE PROTEIN"/>
    <property type="match status" value="1"/>
</dbReference>
<sequence>MIAPIHGRNSLVHSYSTTVFTSATSLRLLDHGLVRTRARIGTRTAPLTASNSTSGRCKSSSSTKTHKRPPSSAQPTSSTIPSASSISTNNVNPPASTRPIEITLPNNADFSADIGGKFKYYFTIGKEYLRFYKTGLKNVYLNYRASLPLRRSLNLPSYIPISPPPGPSSQNASAFRATVKSTKLSRSSFQLVRRAAYDMRRLIPFGLTFIICGELTPFIVLALGNAITPYTCRIPRQIEKARAKRMDVKRAALVAHQVATTGSLTPFAAGSDQELDLLASCYADLDWAKSASVEEILHACAVLGLTKSYNRHPLLASVIYRPRLQRYAEYLSVDDQLIRDGGGVKTMEASEVRIAVEERGGVDIRDGNVGWKAEREERRWLEQWLQRRQSQK</sequence>
<dbReference type="GO" id="GO:0005743">
    <property type="term" value="C:mitochondrial inner membrane"/>
    <property type="evidence" value="ECO:0007669"/>
    <property type="project" value="UniProtKB-SubCell"/>
</dbReference>
<keyword evidence="3" id="KW-0999">Mitochondrion inner membrane</keyword>
<keyword evidence="12" id="KW-1185">Reference proteome</keyword>
<protein>
    <recommendedName>
        <fullName evidence="10">Letm1 RBD domain-containing protein</fullName>
    </recommendedName>
</protein>
<evidence type="ECO:0000313" key="11">
    <source>
        <dbReference type="EMBL" id="RJE26678.1"/>
    </source>
</evidence>
<evidence type="ECO:0000256" key="9">
    <source>
        <dbReference type="SAM" id="Phobius"/>
    </source>
</evidence>
<keyword evidence="4 9" id="KW-1133">Transmembrane helix</keyword>
<dbReference type="PANTHER" id="PTHR14009:SF6">
    <property type="entry name" value="LETM1 RBD DOMAIN-CONTAINING PROTEIN"/>
    <property type="match status" value="1"/>
</dbReference>
<evidence type="ECO:0000256" key="7">
    <source>
        <dbReference type="PROSITE-ProRule" id="PRU01094"/>
    </source>
</evidence>
<feature type="transmembrane region" description="Helical" evidence="9">
    <location>
        <begin position="202"/>
        <end position="227"/>
    </location>
</feature>
<feature type="compositionally biased region" description="Low complexity" evidence="8">
    <location>
        <begin position="50"/>
        <end position="62"/>
    </location>
</feature>
<proteinExistence type="predicted"/>
<feature type="region of interest" description="Disordered" evidence="8">
    <location>
        <begin position="41"/>
        <end position="101"/>
    </location>
</feature>
<evidence type="ECO:0000256" key="4">
    <source>
        <dbReference type="ARBA" id="ARBA00022989"/>
    </source>
</evidence>
<dbReference type="Pfam" id="PF07766">
    <property type="entry name" value="LETM1_RBD"/>
    <property type="match status" value="1"/>
</dbReference>
<dbReference type="InterPro" id="IPR044202">
    <property type="entry name" value="LETM1/MDM38-like"/>
</dbReference>
<feature type="compositionally biased region" description="Low complexity" evidence="8">
    <location>
        <begin position="70"/>
        <end position="88"/>
    </location>
</feature>
<dbReference type="GO" id="GO:0030003">
    <property type="term" value="P:intracellular monoatomic cation homeostasis"/>
    <property type="evidence" value="ECO:0007669"/>
    <property type="project" value="TreeGrafter"/>
</dbReference>
<keyword evidence="5 7" id="KW-0496">Mitochondrion</keyword>
<evidence type="ECO:0000256" key="3">
    <source>
        <dbReference type="ARBA" id="ARBA00022792"/>
    </source>
</evidence>
<feature type="domain" description="Letm1 RBD" evidence="10">
    <location>
        <begin position="217"/>
        <end position="392"/>
    </location>
</feature>
<dbReference type="PROSITE" id="PS51758">
    <property type="entry name" value="LETM1_RBD"/>
    <property type="match status" value="1"/>
</dbReference>
<name>A0A3A2ZU37_9EURO</name>
<keyword evidence="2 9" id="KW-0812">Transmembrane</keyword>
<comment type="caution">
    <text evidence="11">The sequence shown here is derived from an EMBL/GenBank/DDBJ whole genome shotgun (WGS) entry which is preliminary data.</text>
</comment>
<dbReference type="GO" id="GO:0043022">
    <property type="term" value="F:ribosome binding"/>
    <property type="evidence" value="ECO:0007669"/>
    <property type="project" value="InterPro"/>
</dbReference>
<dbReference type="AlphaFoldDB" id="A0A3A2ZU37"/>